<comment type="caution">
    <text evidence="2">The sequence shown here is derived from an EMBL/GenBank/DDBJ whole genome shotgun (WGS) entry which is preliminary data.</text>
</comment>
<reference evidence="2 3" key="1">
    <citation type="submission" date="2020-02" db="EMBL/GenBank/DDBJ databases">
        <authorList>
            <person name="Ma Q."/>
            <person name="Huang Y."/>
            <person name="Song X."/>
            <person name="Pei D."/>
        </authorList>
    </citation>
    <scope>NUCLEOTIDE SEQUENCE [LARGE SCALE GENOMIC DNA]</scope>
    <source>
        <strain evidence="2">Sxm20200214</strain>
        <tissue evidence="2">Leaf</tissue>
    </source>
</reference>
<evidence type="ECO:0000313" key="3">
    <source>
        <dbReference type="Proteomes" id="UP000886595"/>
    </source>
</evidence>
<dbReference type="Proteomes" id="UP000886595">
    <property type="component" value="Unassembled WGS sequence"/>
</dbReference>
<accession>A0A8X7PPS5</accession>
<feature type="compositionally biased region" description="Gly residues" evidence="1">
    <location>
        <begin position="41"/>
        <end position="60"/>
    </location>
</feature>
<proteinExistence type="predicted"/>
<keyword evidence="3" id="KW-1185">Reference proteome</keyword>
<dbReference type="EMBL" id="JAAMPC010000016">
    <property type="protein sequence ID" value="KAG2254532.1"/>
    <property type="molecule type" value="Genomic_DNA"/>
</dbReference>
<sequence>MAPYPTLSKAPFGTPSAGGGSVGFNAPTGPGYRSGDTAPGGSSGINGPNGPGYRSGGPGRNGDTSSGYKMDLHPVSE</sequence>
<name>A0A8X7PPS5_BRACI</name>
<organism evidence="2 3">
    <name type="scientific">Brassica carinata</name>
    <name type="common">Ethiopian mustard</name>
    <name type="synonym">Abyssinian cabbage</name>
    <dbReference type="NCBI Taxonomy" id="52824"/>
    <lineage>
        <taxon>Eukaryota</taxon>
        <taxon>Viridiplantae</taxon>
        <taxon>Streptophyta</taxon>
        <taxon>Embryophyta</taxon>
        <taxon>Tracheophyta</taxon>
        <taxon>Spermatophyta</taxon>
        <taxon>Magnoliopsida</taxon>
        <taxon>eudicotyledons</taxon>
        <taxon>Gunneridae</taxon>
        <taxon>Pentapetalae</taxon>
        <taxon>rosids</taxon>
        <taxon>malvids</taxon>
        <taxon>Brassicales</taxon>
        <taxon>Brassicaceae</taxon>
        <taxon>Brassiceae</taxon>
        <taxon>Brassica</taxon>
    </lineage>
</organism>
<gene>
    <name evidence="2" type="ORF">Bca52824_084668</name>
</gene>
<evidence type="ECO:0000313" key="2">
    <source>
        <dbReference type="EMBL" id="KAG2254532.1"/>
    </source>
</evidence>
<protein>
    <submittedName>
        <fullName evidence="2">Uncharacterized protein</fullName>
    </submittedName>
</protein>
<evidence type="ECO:0000256" key="1">
    <source>
        <dbReference type="SAM" id="MobiDB-lite"/>
    </source>
</evidence>
<feature type="region of interest" description="Disordered" evidence="1">
    <location>
        <begin position="1"/>
        <end position="77"/>
    </location>
</feature>
<dbReference type="AlphaFoldDB" id="A0A8X7PPS5"/>
<dbReference type="OrthoDB" id="1113485at2759"/>